<dbReference type="PANTHER" id="PTHR32089">
    <property type="entry name" value="METHYL-ACCEPTING CHEMOTAXIS PROTEIN MCPB"/>
    <property type="match status" value="1"/>
</dbReference>
<accession>A0A5D4NXM5</accession>
<evidence type="ECO:0000256" key="2">
    <source>
        <dbReference type="PROSITE-ProRule" id="PRU00284"/>
    </source>
</evidence>
<dbReference type="InterPro" id="IPR004089">
    <property type="entry name" value="MCPsignal_dom"/>
</dbReference>
<keyword evidence="4" id="KW-1133">Transmembrane helix</keyword>
<evidence type="ECO:0000259" key="5">
    <source>
        <dbReference type="PROSITE" id="PS50111"/>
    </source>
</evidence>
<feature type="transmembrane region" description="Helical" evidence="4">
    <location>
        <begin position="141"/>
        <end position="158"/>
    </location>
</feature>
<sequence>MDKQHELLNQRNKLLVKLTWFSIALSLVINLTRGSAWEILAIIAVMGGISTGISTFMAWKEVGVKYVMYILMLGLTIITYSMMSSNPGFLSYLMVYYNLAVIAMYQQMKPIIVTGLAQIGLTVLFYIKFNEPMFSEYGPAGLMTLIMYLILVTSFLLFQAKLNTNIQRNSWKYAEEALAAKEQAEEIIHTVRNSVDSLRSFSNGLKENITVTGSISSDVAVTFNEMAASIEHQALSVADINRLIMDSTNSTDNVSNGSNKMKELTESSVEVTRTANEKIESLDSEMKGLSKIMNGTKDTMSQLEQDAAQISEILNVINSISEQTNLLALNAAIEAARAGEHGKGFAVVADEVRKLAEDSQESTQKITNILNKIQTNTENAANQVEKGTNAVQTSQDNTKEIKNILEQVSSNGKRVMEQAEIIDDLIRTLVESSMKTSEEVNAVSSVTEQTAAGVEEVLASVEEQNGKVNEIVNNYTSLEDSIQTLYNVVKRT</sequence>
<keyword evidence="4" id="KW-0812">Transmembrane</keyword>
<name>A0A5D4NXM5_9BACI</name>
<dbReference type="GO" id="GO:0016020">
    <property type="term" value="C:membrane"/>
    <property type="evidence" value="ECO:0007669"/>
    <property type="project" value="InterPro"/>
</dbReference>
<feature type="transmembrane region" description="Helical" evidence="4">
    <location>
        <begin position="112"/>
        <end position="129"/>
    </location>
</feature>
<comment type="caution">
    <text evidence="6">The sequence shown here is derived from an EMBL/GenBank/DDBJ whole genome shotgun (WGS) entry which is preliminary data.</text>
</comment>
<dbReference type="Pfam" id="PF00015">
    <property type="entry name" value="MCPsignal"/>
    <property type="match status" value="1"/>
</dbReference>
<feature type="transmembrane region" description="Helical" evidence="4">
    <location>
        <begin position="89"/>
        <end position="105"/>
    </location>
</feature>
<keyword evidence="1 2" id="KW-0807">Transducer</keyword>
<evidence type="ECO:0000256" key="4">
    <source>
        <dbReference type="SAM" id="Phobius"/>
    </source>
</evidence>
<feature type="transmembrane region" description="Helical" evidence="4">
    <location>
        <begin position="39"/>
        <end position="59"/>
    </location>
</feature>
<feature type="transmembrane region" description="Helical" evidence="4">
    <location>
        <begin position="66"/>
        <end position="83"/>
    </location>
</feature>
<dbReference type="SMART" id="SM00283">
    <property type="entry name" value="MA"/>
    <property type="match status" value="1"/>
</dbReference>
<gene>
    <name evidence="6" type="ORF">FZC78_03050</name>
</gene>
<evidence type="ECO:0000313" key="6">
    <source>
        <dbReference type="EMBL" id="TYS18531.1"/>
    </source>
</evidence>
<evidence type="ECO:0000256" key="3">
    <source>
        <dbReference type="SAM" id="MobiDB-lite"/>
    </source>
</evidence>
<protein>
    <recommendedName>
        <fullName evidence="5">Methyl-accepting transducer domain-containing protein</fullName>
    </recommendedName>
</protein>
<dbReference type="AlphaFoldDB" id="A0A5D4NXM5"/>
<dbReference type="CDD" id="cd11386">
    <property type="entry name" value="MCP_signal"/>
    <property type="match status" value="1"/>
</dbReference>
<feature type="region of interest" description="Disordered" evidence="3">
    <location>
        <begin position="251"/>
        <end position="271"/>
    </location>
</feature>
<reference evidence="6 7" key="1">
    <citation type="submission" date="2019-08" db="EMBL/GenBank/DDBJ databases">
        <title>Bacillus genomes from the desert of Cuatro Cienegas, Coahuila.</title>
        <authorList>
            <person name="Olmedo-Alvarez G."/>
        </authorList>
    </citation>
    <scope>NUCLEOTIDE SEQUENCE [LARGE SCALE GENOMIC DNA]</scope>
    <source>
        <strain evidence="6 7">CH34_1T</strain>
    </source>
</reference>
<keyword evidence="4" id="KW-0472">Membrane</keyword>
<proteinExistence type="predicted"/>
<dbReference type="GO" id="GO:0007165">
    <property type="term" value="P:signal transduction"/>
    <property type="evidence" value="ECO:0007669"/>
    <property type="project" value="UniProtKB-KW"/>
</dbReference>
<dbReference type="Gene3D" id="1.10.287.950">
    <property type="entry name" value="Methyl-accepting chemotaxis protein"/>
    <property type="match status" value="1"/>
</dbReference>
<organism evidence="6 7">
    <name type="scientific">Rossellomorea vietnamensis</name>
    <dbReference type="NCBI Taxonomy" id="218284"/>
    <lineage>
        <taxon>Bacteria</taxon>
        <taxon>Bacillati</taxon>
        <taxon>Bacillota</taxon>
        <taxon>Bacilli</taxon>
        <taxon>Bacillales</taxon>
        <taxon>Bacillaceae</taxon>
        <taxon>Rossellomorea</taxon>
    </lineage>
</organism>
<dbReference type="SUPFAM" id="SSF58104">
    <property type="entry name" value="Methyl-accepting chemotaxis protein (MCP) signaling domain"/>
    <property type="match status" value="1"/>
</dbReference>
<feature type="transmembrane region" description="Helical" evidence="4">
    <location>
        <begin position="14"/>
        <end position="33"/>
    </location>
</feature>
<dbReference type="OrthoDB" id="2166737at2"/>
<dbReference type="PANTHER" id="PTHR32089:SF112">
    <property type="entry name" value="LYSOZYME-LIKE PROTEIN-RELATED"/>
    <property type="match status" value="1"/>
</dbReference>
<dbReference type="Proteomes" id="UP000322267">
    <property type="component" value="Unassembled WGS sequence"/>
</dbReference>
<feature type="domain" description="Methyl-accepting transducer" evidence="5">
    <location>
        <begin position="208"/>
        <end position="465"/>
    </location>
</feature>
<dbReference type="EMBL" id="VTEI01000002">
    <property type="protein sequence ID" value="TYS18531.1"/>
    <property type="molecule type" value="Genomic_DNA"/>
</dbReference>
<evidence type="ECO:0000256" key="1">
    <source>
        <dbReference type="ARBA" id="ARBA00023224"/>
    </source>
</evidence>
<evidence type="ECO:0000313" key="7">
    <source>
        <dbReference type="Proteomes" id="UP000322267"/>
    </source>
</evidence>
<dbReference type="PROSITE" id="PS50111">
    <property type="entry name" value="CHEMOTAXIS_TRANSDUC_2"/>
    <property type="match status" value="1"/>
</dbReference>